<dbReference type="Pfam" id="PF02586">
    <property type="entry name" value="SRAP"/>
    <property type="match status" value="1"/>
</dbReference>
<evidence type="ECO:0000313" key="10">
    <source>
        <dbReference type="Proteomes" id="UP000198357"/>
    </source>
</evidence>
<dbReference type="GO" id="GO:0003697">
    <property type="term" value="F:single-stranded DNA binding"/>
    <property type="evidence" value="ECO:0007669"/>
    <property type="project" value="InterPro"/>
</dbReference>
<dbReference type="GO" id="GO:0006508">
    <property type="term" value="P:proteolysis"/>
    <property type="evidence" value="ECO:0007669"/>
    <property type="project" value="UniProtKB-KW"/>
</dbReference>
<evidence type="ECO:0000256" key="5">
    <source>
        <dbReference type="ARBA" id="ARBA00023124"/>
    </source>
</evidence>
<keyword evidence="3" id="KW-0227">DNA damage</keyword>
<evidence type="ECO:0000256" key="7">
    <source>
        <dbReference type="ARBA" id="ARBA00023239"/>
    </source>
</evidence>
<keyword evidence="7" id="KW-0456">Lyase</keyword>
<dbReference type="GO" id="GO:0106300">
    <property type="term" value="P:protein-DNA covalent cross-linking repair"/>
    <property type="evidence" value="ECO:0007669"/>
    <property type="project" value="InterPro"/>
</dbReference>
<evidence type="ECO:0000256" key="3">
    <source>
        <dbReference type="ARBA" id="ARBA00022763"/>
    </source>
</evidence>
<keyword evidence="6" id="KW-0238">DNA-binding</keyword>
<keyword evidence="2 8" id="KW-0645">Protease</keyword>
<evidence type="ECO:0000256" key="8">
    <source>
        <dbReference type="RuleBase" id="RU364100"/>
    </source>
</evidence>
<keyword evidence="4 8" id="KW-0378">Hydrolase</keyword>
<dbReference type="RefSeq" id="WP_089112216.1">
    <property type="nucleotide sequence ID" value="NZ_CP022263.1"/>
</dbReference>
<comment type="similarity">
    <text evidence="1 8">Belongs to the SOS response-associated peptidase family.</text>
</comment>
<dbReference type="PANTHER" id="PTHR13604:SF0">
    <property type="entry name" value="ABASIC SITE PROCESSING PROTEIN HMCES"/>
    <property type="match status" value="1"/>
</dbReference>
<evidence type="ECO:0000256" key="6">
    <source>
        <dbReference type="ARBA" id="ARBA00023125"/>
    </source>
</evidence>
<dbReference type="SUPFAM" id="SSF143081">
    <property type="entry name" value="BB1717-like"/>
    <property type="match status" value="1"/>
</dbReference>
<name>A0AB33CNS6_XANCI</name>
<gene>
    <name evidence="9" type="ORF">XcvCFBP7111P_10530</name>
</gene>
<accession>A0AB33CNS6</accession>
<dbReference type="InterPro" id="IPR003738">
    <property type="entry name" value="SRAP"/>
</dbReference>
<evidence type="ECO:0000256" key="4">
    <source>
        <dbReference type="ARBA" id="ARBA00022801"/>
    </source>
</evidence>
<protein>
    <recommendedName>
        <fullName evidence="8">Abasic site processing protein</fullName>
        <ecNumber evidence="8">3.4.-.-</ecNumber>
    </recommendedName>
</protein>
<evidence type="ECO:0000256" key="1">
    <source>
        <dbReference type="ARBA" id="ARBA00008136"/>
    </source>
</evidence>
<dbReference type="GO" id="GO:0008233">
    <property type="term" value="F:peptidase activity"/>
    <property type="evidence" value="ECO:0007669"/>
    <property type="project" value="UniProtKB-KW"/>
</dbReference>
<proteinExistence type="inferred from homology"/>
<organism evidence="9 10">
    <name type="scientific">Xanthomonas citri pv. vignicola</name>
    <dbReference type="NCBI Taxonomy" id="473426"/>
    <lineage>
        <taxon>Bacteria</taxon>
        <taxon>Pseudomonadati</taxon>
        <taxon>Pseudomonadota</taxon>
        <taxon>Gammaproteobacteria</taxon>
        <taxon>Lysobacterales</taxon>
        <taxon>Lysobacteraceae</taxon>
        <taxon>Xanthomonas</taxon>
    </lineage>
</organism>
<evidence type="ECO:0000256" key="2">
    <source>
        <dbReference type="ARBA" id="ARBA00022670"/>
    </source>
</evidence>
<dbReference type="EMBL" id="CP022263">
    <property type="protein sequence ID" value="ASK91888.1"/>
    <property type="molecule type" value="Genomic_DNA"/>
</dbReference>
<dbReference type="InterPro" id="IPR036590">
    <property type="entry name" value="SRAP-like"/>
</dbReference>
<dbReference type="Gene3D" id="3.90.1680.10">
    <property type="entry name" value="SOS response associated peptidase-like"/>
    <property type="match status" value="1"/>
</dbReference>
<keyword evidence="5" id="KW-0190">Covalent protein-DNA linkage</keyword>
<sequence>MCYSAQIRAEFKEFQRAFGAVMDIDTYVKTFWWGEGAQARRIKAPRAMVRELLEIGPPELQENLRAADAAEADMLTREIFDQKCRVGDAERALQVRETKKAREDVRIGTNKIQQSQRRLDTLKGTRGQDDSRIFPGVCCPVLVVENGQRVVKPMRYECRPAGTPAMYDRKFPGTYNARRDNLEAFWRRQFGYTHGLMVADRFYENVEGPDGQNQRIEFVPRTGEPMLVACLWSHWRDPTGVEPDLLSFAAITDEPEPEVAAVGHDRTIINIKLEYIDAWLNPDPRNLDALYAIFDDKRHPFYEHRLAA</sequence>
<dbReference type="EC" id="3.4.-.-" evidence="8"/>
<evidence type="ECO:0000313" key="9">
    <source>
        <dbReference type="EMBL" id="ASK91888.1"/>
    </source>
</evidence>
<dbReference type="Proteomes" id="UP000198357">
    <property type="component" value="Chromosome"/>
</dbReference>
<dbReference type="AlphaFoldDB" id="A0AB33CNS6"/>
<reference evidence="9 10" key="1">
    <citation type="submission" date="2017-06" db="EMBL/GenBank/DDBJ databases">
        <title>First complete genome sequences of Xanthomonas citri pv. vignicola strains CFBP 7111, CFBP 7112 and CFBP 7113 using long-read technology.</title>
        <authorList>
            <person name="Ruh M."/>
            <person name="Briand M."/>
            <person name="Bonneau S."/>
            <person name="Jacques M.A."/>
            <person name="Chen N.W.G."/>
        </authorList>
    </citation>
    <scope>NUCLEOTIDE SEQUENCE [LARGE SCALE GENOMIC DNA]</scope>
    <source>
        <strain evidence="9 10">CFBP7111</strain>
    </source>
</reference>
<dbReference type="GO" id="GO:0016829">
    <property type="term" value="F:lyase activity"/>
    <property type="evidence" value="ECO:0007669"/>
    <property type="project" value="UniProtKB-KW"/>
</dbReference>
<dbReference type="PANTHER" id="PTHR13604">
    <property type="entry name" value="DC12-RELATED"/>
    <property type="match status" value="1"/>
</dbReference>